<accession>A0AAV6K9D5</accession>
<dbReference type="Pfam" id="PF13516">
    <property type="entry name" value="LRR_6"/>
    <property type="match status" value="1"/>
</dbReference>
<gene>
    <name evidence="2" type="ORF">RHGRI_014453</name>
</gene>
<dbReference type="EMBL" id="JACTNZ010000005">
    <property type="protein sequence ID" value="KAG5549085.1"/>
    <property type="molecule type" value="Genomic_DNA"/>
</dbReference>
<dbReference type="Pfam" id="PF25372">
    <property type="entry name" value="DUF7885"/>
    <property type="match status" value="2"/>
</dbReference>
<comment type="caution">
    <text evidence="2">The sequence shown here is derived from an EMBL/GenBank/DDBJ whole genome shotgun (WGS) entry which is preliminary data.</text>
</comment>
<dbReference type="InterPro" id="IPR006553">
    <property type="entry name" value="Leu-rich_rpt_Cys-con_subtyp"/>
</dbReference>
<dbReference type="AlphaFoldDB" id="A0AAV6K9D5"/>
<dbReference type="PANTHER" id="PTHR13318">
    <property type="entry name" value="PARTNER OF PAIRED, ISOFORM B-RELATED"/>
    <property type="match status" value="1"/>
</dbReference>
<feature type="domain" description="F-box/LRR-repeat protein 15-like leucin rich repeat" evidence="1">
    <location>
        <begin position="392"/>
        <end position="515"/>
    </location>
</feature>
<dbReference type="GO" id="GO:0031146">
    <property type="term" value="P:SCF-dependent proteasomal ubiquitin-dependent protein catabolic process"/>
    <property type="evidence" value="ECO:0007669"/>
    <property type="project" value="TreeGrafter"/>
</dbReference>
<evidence type="ECO:0000313" key="2">
    <source>
        <dbReference type="EMBL" id="KAG5549085.1"/>
    </source>
</evidence>
<dbReference type="SMART" id="SM00367">
    <property type="entry name" value="LRR_CC"/>
    <property type="match status" value="13"/>
</dbReference>
<dbReference type="InterPro" id="IPR032675">
    <property type="entry name" value="LRR_dom_sf"/>
</dbReference>
<reference evidence="2" key="1">
    <citation type="submission" date="2020-08" db="EMBL/GenBank/DDBJ databases">
        <title>Plant Genome Project.</title>
        <authorList>
            <person name="Zhang R.-G."/>
        </authorList>
    </citation>
    <scope>NUCLEOTIDE SEQUENCE</scope>
    <source>
        <strain evidence="2">WSP0</strain>
        <tissue evidence="2">Leaf</tissue>
    </source>
</reference>
<sequence>MESPPILSLLTDDLLLQVLSHLPDDSDRKSLRSACRAFLRLDSLHRTQLRILRPEFLPGLLRKYPKLETLDLSVCPRVDDATVSALLSRGRRGEWMRGIKRLVLSRAAGLRSGGLEVLVRACPGLEAVDVSYCCGFGDREAAALSGAAGLRDVRMDKCLDLSDVGLAKVTSDSIQAIGTLQKLEVLAMAGCGLVDDNALRFLGHGCPSLQVLDVSRCDKVSSFGLVSVIRGHIGLRQLDAGYCFLELSTTLLHRLKELKNLNRIRIDGARVSDSTFQIIGTNCKFLVEIGLSKCKGVTDKGLVELVSACPNMKILNLTCCDSITDAAVSAIAEYCRSLLSLKVESCNLLTEKSLHLLGSSSLLLKDLDLTDCSGVNDAGLCTNISAKGLSHIASNCSKIRELDLYRCTGIGDDGLAALSSGCKKLKQLNLSYCNEVTDRGLQYLSQVEELSDLELRGLVNITDKGLTALAAGCKRLSALDLKHCENINDSGFWSLAYYSRSLLQVCFLSFSAGFLVYSSGMNAQSYGYANAKIYSGLAAAYSAVSIFDMFCFYTQLLLPLEIIKVLAASTELNVLAQINLSHCGISDVGLCMLVGNLSRLQDAKLVNLTNVSVQGFELALRACCVRLKKVKLLASLGFLLSPEILDTLRARGCRIRWD</sequence>
<protein>
    <recommendedName>
        <fullName evidence="1">F-box/LRR-repeat protein 15-like leucin rich repeat domain-containing protein</fullName>
    </recommendedName>
</protein>
<dbReference type="InterPro" id="IPR057207">
    <property type="entry name" value="FBXL15_LRR"/>
</dbReference>
<organism evidence="2 3">
    <name type="scientific">Rhododendron griersonianum</name>
    <dbReference type="NCBI Taxonomy" id="479676"/>
    <lineage>
        <taxon>Eukaryota</taxon>
        <taxon>Viridiplantae</taxon>
        <taxon>Streptophyta</taxon>
        <taxon>Embryophyta</taxon>
        <taxon>Tracheophyta</taxon>
        <taxon>Spermatophyta</taxon>
        <taxon>Magnoliopsida</taxon>
        <taxon>eudicotyledons</taxon>
        <taxon>Gunneridae</taxon>
        <taxon>Pentapetalae</taxon>
        <taxon>asterids</taxon>
        <taxon>Ericales</taxon>
        <taxon>Ericaceae</taxon>
        <taxon>Ericoideae</taxon>
        <taxon>Rhodoreae</taxon>
        <taxon>Rhododendron</taxon>
    </lineage>
</organism>
<proteinExistence type="predicted"/>
<dbReference type="Gene3D" id="3.80.10.10">
    <property type="entry name" value="Ribonuclease Inhibitor"/>
    <property type="match status" value="4"/>
</dbReference>
<evidence type="ECO:0000313" key="3">
    <source>
        <dbReference type="Proteomes" id="UP000823749"/>
    </source>
</evidence>
<dbReference type="SUPFAM" id="SSF52047">
    <property type="entry name" value="RNI-like"/>
    <property type="match status" value="2"/>
</dbReference>
<keyword evidence="3" id="KW-1185">Reference proteome</keyword>
<dbReference type="InterPro" id="IPR001611">
    <property type="entry name" value="Leu-rich_rpt"/>
</dbReference>
<dbReference type="PANTHER" id="PTHR13318:SF272">
    <property type="entry name" value="OS12G0552700 PROTEIN"/>
    <property type="match status" value="1"/>
</dbReference>
<dbReference type="Proteomes" id="UP000823749">
    <property type="component" value="Chromosome 5"/>
</dbReference>
<feature type="domain" description="F-box/LRR-repeat protein 15-like leucin rich repeat" evidence="1">
    <location>
        <begin position="249"/>
        <end position="384"/>
    </location>
</feature>
<dbReference type="GO" id="GO:0019005">
    <property type="term" value="C:SCF ubiquitin ligase complex"/>
    <property type="evidence" value="ECO:0007669"/>
    <property type="project" value="TreeGrafter"/>
</dbReference>
<evidence type="ECO:0000259" key="1">
    <source>
        <dbReference type="Pfam" id="PF25372"/>
    </source>
</evidence>
<name>A0AAV6K9D5_9ERIC</name>